<reference evidence="1 2" key="1">
    <citation type="submission" date="2020-07" db="EMBL/GenBank/DDBJ databases">
        <authorList>
            <person name="Cui H."/>
        </authorList>
    </citation>
    <scope>NUCLEOTIDE SEQUENCE [LARGE SCALE GENOMIC DNA]</scope>
    <source>
        <strain evidence="1 2">YPL8</strain>
    </source>
</reference>
<name>A0A7D5K5E8_9EURY</name>
<evidence type="ECO:0000313" key="2">
    <source>
        <dbReference type="Proteomes" id="UP000509241"/>
    </source>
</evidence>
<keyword evidence="2" id="KW-1185">Reference proteome</keyword>
<evidence type="ECO:0000313" key="1">
    <source>
        <dbReference type="EMBL" id="QLG48323.1"/>
    </source>
</evidence>
<accession>A0A7D5K5E8</accession>
<dbReference type="RefSeq" id="WP_179260062.1">
    <property type="nucleotide sequence ID" value="NZ_CP058601.1"/>
</dbReference>
<dbReference type="Proteomes" id="UP000509241">
    <property type="component" value="Chromosome"/>
</dbReference>
<protein>
    <submittedName>
        <fullName evidence="1">Uncharacterized protein</fullName>
    </submittedName>
</protein>
<dbReference type="KEGG" id="haly:HYG82_05400"/>
<dbReference type="GeneID" id="56032705"/>
<organism evidence="1 2">
    <name type="scientific">Natrinema halophilum</name>
    <dbReference type="NCBI Taxonomy" id="1699371"/>
    <lineage>
        <taxon>Archaea</taxon>
        <taxon>Methanobacteriati</taxon>
        <taxon>Methanobacteriota</taxon>
        <taxon>Stenosarchaea group</taxon>
        <taxon>Halobacteria</taxon>
        <taxon>Halobacteriales</taxon>
        <taxon>Natrialbaceae</taxon>
        <taxon>Natrinema</taxon>
    </lineage>
</organism>
<sequence>MTRAAPSLGTSVVHRCELLHPMFDVPVTHVVLPPRRPCSTPLSDIRDARFDVVATGLFPGEINGCDHADDYGNC</sequence>
<dbReference type="EMBL" id="CP058601">
    <property type="protein sequence ID" value="QLG48323.1"/>
    <property type="molecule type" value="Genomic_DNA"/>
</dbReference>
<proteinExistence type="predicted"/>
<gene>
    <name evidence="1" type="ORF">HYG82_05400</name>
</gene>
<dbReference type="AlphaFoldDB" id="A0A7D5K5E8"/>